<reference evidence="2 3" key="1">
    <citation type="submission" date="2020-08" db="EMBL/GenBank/DDBJ databases">
        <title>Genomic Encyclopedia of Type Strains, Phase IV (KMG-IV): sequencing the most valuable type-strain genomes for metagenomic binning, comparative biology and taxonomic classification.</title>
        <authorList>
            <person name="Goeker M."/>
        </authorList>
    </citation>
    <scope>NUCLEOTIDE SEQUENCE [LARGE SCALE GENOMIC DNA]</scope>
    <source>
        <strain evidence="2 3">DSM 25481</strain>
    </source>
</reference>
<organism evidence="2 3">
    <name type="scientific">Hansschlegelia beijingensis</name>
    <dbReference type="NCBI Taxonomy" id="1133344"/>
    <lineage>
        <taxon>Bacteria</taxon>
        <taxon>Pseudomonadati</taxon>
        <taxon>Pseudomonadota</taxon>
        <taxon>Alphaproteobacteria</taxon>
        <taxon>Hyphomicrobiales</taxon>
        <taxon>Methylopilaceae</taxon>
        <taxon>Hansschlegelia</taxon>
    </lineage>
</organism>
<dbReference type="AlphaFoldDB" id="A0A7W6GE54"/>
<dbReference type="EMBL" id="JACIDR010000001">
    <property type="protein sequence ID" value="MBB3971840.1"/>
    <property type="molecule type" value="Genomic_DNA"/>
</dbReference>
<feature type="compositionally biased region" description="Basic residues" evidence="1">
    <location>
        <begin position="28"/>
        <end position="39"/>
    </location>
</feature>
<sequence>MACAIYGRLRADRNPPGESLRAQQSSAGRRRIRPDRRRRTPDLTRRAASRLRIER</sequence>
<dbReference type="RefSeq" id="WP_183393684.1">
    <property type="nucleotide sequence ID" value="NZ_JACIDR010000001.1"/>
</dbReference>
<protein>
    <submittedName>
        <fullName evidence="2">Uncharacterized protein</fullName>
    </submittedName>
</protein>
<gene>
    <name evidence="2" type="ORF">GGR24_000473</name>
</gene>
<evidence type="ECO:0000313" key="3">
    <source>
        <dbReference type="Proteomes" id="UP000528964"/>
    </source>
</evidence>
<dbReference type="Proteomes" id="UP000528964">
    <property type="component" value="Unassembled WGS sequence"/>
</dbReference>
<feature type="compositionally biased region" description="Basic and acidic residues" evidence="1">
    <location>
        <begin position="40"/>
        <end position="55"/>
    </location>
</feature>
<keyword evidence="3" id="KW-1185">Reference proteome</keyword>
<accession>A0A7W6GE54</accession>
<evidence type="ECO:0000256" key="1">
    <source>
        <dbReference type="SAM" id="MobiDB-lite"/>
    </source>
</evidence>
<feature type="region of interest" description="Disordered" evidence="1">
    <location>
        <begin position="1"/>
        <end position="55"/>
    </location>
</feature>
<name>A0A7W6GE54_9HYPH</name>
<comment type="caution">
    <text evidence="2">The sequence shown here is derived from an EMBL/GenBank/DDBJ whole genome shotgun (WGS) entry which is preliminary data.</text>
</comment>
<proteinExistence type="predicted"/>
<evidence type="ECO:0000313" key="2">
    <source>
        <dbReference type="EMBL" id="MBB3971840.1"/>
    </source>
</evidence>